<dbReference type="AlphaFoldDB" id="A0AA91JMR9"/>
<gene>
    <name evidence="1" type="ORF">RV15_GL002411</name>
</gene>
<comment type="caution">
    <text evidence="1">The sequence shown here is derived from an EMBL/GenBank/DDBJ whole genome shotgun (WGS) entry which is preliminary data.</text>
</comment>
<dbReference type="Pfam" id="PF20092">
    <property type="entry name" value="DUF6483"/>
    <property type="match status" value="1"/>
</dbReference>
<name>A0AA91JMR9_9ENTE</name>
<evidence type="ECO:0000313" key="1">
    <source>
        <dbReference type="EMBL" id="OJG86226.1"/>
    </source>
</evidence>
<dbReference type="InterPro" id="IPR045507">
    <property type="entry name" value="DUF6483"/>
</dbReference>
<organism evidence="1 2">
    <name type="scientific">Enterococcus silesiacus</name>
    <dbReference type="NCBI Taxonomy" id="332949"/>
    <lineage>
        <taxon>Bacteria</taxon>
        <taxon>Bacillati</taxon>
        <taxon>Bacillota</taxon>
        <taxon>Bacilli</taxon>
        <taxon>Lactobacillales</taxon>
        <taxon>Enterococcaceae</taxon>
        <taxon>Enterococcus</taxon>
    </lineage>
</organism>
<evidence type="ECO:0000313" key="2">
    <source>
        <dbReference type="Proteomes" id="UP000183039"/>
    </source>
</evidence>
<reference evidence="1 2" key="1">
    <citation type="submission" date="2014-12" db="EMBL/GenBank/DDBJ databases">
        <title>Draft genome sequences of 29 type strains of Enterococci.</title>
        <authorList>
            <person name="Zhong Z."/>
            <person name="Sun Z."/>
            <person name="Liu W."/>
            <person name="Zhang W."/>
            <person name="Zhang H."/>
        </authorList>
    </citation>
    <scope>NUCLEOTIDE SEQUENCE [LARGE SCALE GENOMIC DNA]</scope>
    <source>
        <strain evidence="1 2">DSM 22801</strain>
    </source>
</reference>
<sequence>MEKGWVETMEYEEDWFMRQVKAAVFNPFKKVSEVQVMPMILVTDEGTGENYSVPIQSYLSELILTLQVNQAENRLFSESKQMTDAQFFELGNWFYDLVENLSDEELETANFSRAEIAQGRAELANQ</sequence>
<accession>A0AA91JMR9</accession>
<dbReference type="Proteomes" id="UP000183039">
    <property type="component" value="Unassembled WGS sequence"/>
</dbReference>
<proteinExistence type="predicted"/>
<dbReference type="EMBL" id="JXLC01000033">
    <property type="protein sequence ID" value="OJG86226.1"/>
    <property type="molecule type" value="Genomic_DNA"/>
</dbReference>
<protein>
    <submittedName>
        <fullName evidence="1">Uncharacterized protein</fullName>
    </submittedName>
</protein>